<dbReference type="EMBL" id="AP019376">
    <property type="protein sequence ID" value="BBH86824.1"/>
    <property type="molecule type" value="Genomic_DNA"/>
</dbReference>
<organism evidence="2">
    <name type="scientific">Thermosporothrix sp. COM3</name>
    <dbReference type="NCBI Taxonomy" id="2490863"/>
    <lineage>
        <taxon>Bacteria</taxon>
        <taxon>Bacillati</taxon>
        <taxon>Chloroflexota</taxon>
        <taxon>Ktedonobacteria</taxon>
        <taxon>Ktedonobacterales</taxon>
        <taxon>Thermosporotrichaceae</taxon>
        <taxon>Thermosporothrix</taxon>
    </lineage>
</organism>
<evidence type="ECO:0000313" key="2">
    <source>
        <dbReference type="EMBL" id="BBH86824.1"/>
    </source>
</evidence>
<dbReference type="AlphaFoldDB" id="A0A455SNZ8"/>
<keyword evidence="1" id="KW-0472">Membrane</keyword>
<name>A0A455SNZ8_9CHLR</name>
<protein>
    <submittedName>
        <fullName evidence="2">Uncharacterized protein</fullName>
    </submittedName>
</protein>
<keyword evidence="1" id="KW-0812">Transmembrane</keyword>
<reference evidence="2" key="1">
    <citation type="submission" date="2018-12" db="EMBL/GenBank/DDBJ databases">
        <title>Novel natural products biosynthetic potential of the class Ktedonobacteria.</title>
        <authorList>
            <person name="Zheng Y."/>
            <person name="Saitou A."/>
            <person name="Wang C.M."/>
            <person name="Toyoda A."/>
            <person name="Minakuchi Y."/>
            <person name="Sekiguchi Y."/>
            <person name="Ueda K."/>
            <person name="Takano H."/>
            <person name="Sakai Y."/>
            <person name="Yokota A."/>
            <person name="Yabe S."/>
        </authorList>
    </citation>
    <scope>NUCLEOTIDE SEQUENCE</scope>
    <source>
        <strain evidence="2">COM3</strain>
    </source>
</reference>
<proteinExistence type="predicted"/>
<feature type="transmembrane region" description="Helical" evidence="1">
    <location>
        <begin position="16"/>
        <end position="39"/>
    </location>
</feature>
<sequence>MLQVLVLGLGSQLLPLYQLLVVVAVSVVLFCLFGLGSFFQWRRYQRVKRNRARALEKPNEIAFPAKMLTLDAVSFSLPLRVKYQKMR</sequence>
<accession>A0A455SNZ8</accession>
<gene>
    <name evidence="2" type="ORF">KTC_15750</name>
</gene>
<keyword evidence="1" id="KW-1133">Transmembrane helix</keyword>
<evidence type="ECO:0000256" key="1">
    <source>
        <dbReference type="SAM" id="Phobius"/>
    </source>
</evidence>